<reference evidence="2 3" key="1">
    <citation type="submission" date="2016-08" db="EMBL/GenBank/DDBJ databases">
        <title>Novel Firmicute Genomes.</title>
        <authorList>
            <person name="Poppleton D.I."/>
            <person name="Gribaldo S."/>
        </authorList>
    </citation>
    <scope>NUCLEOTIDE SEQUENCE [LARGE SCALE GENOMIC DNA]</scope>
    <source>
        <strain evidence="2 3">RAOx-1</strain>
    </source>
</reference>
<dbReference type="OrthoDB" id="370799at2"/>
<evidence type="ECO:0000313" key="2">
    <source>
        <dbReference type="EMBL" id="RKD22911.1"/>
    </source>
</evidence>
<dbReference type="EMBL" id="MCHY01000009">
    <property type="protein sequence ID" value="RKD22911.1"/>
    <property type="molecule type" value="Genomic_DNA"/>
</dbReference>
<keyword evidence="1" id="KW-0175">Coiled coil</keyword>
<accession>A0A419SGI8</accession>
<gene>
    <name evidence="2" type="ORF">BEP19_11790</name>
</gene>
<protein>
    <submittedName>
        <fullName evidence="2">Uncharacterized protein</fullName>
    </submittedName>
</protein>
<organism evidence="2 3">
    <name type="scientific">Ammoniphilus oxalaticus</name>
    <dbReference type="NCBI Taxonomy" id="66863"/>
    <lineage>
        <taxon>Bacteria</taxon>
        <taxon>Bacillati</taxon>
        <taxon>Bacillota</taxon>
        <taxon>Bacilli</taxon>
        <taxon>Bacillales</taxon>
        <taxon>Paenibacillaceae</taxon>
        <taxon>Aneurinibacillus group</taxon>
        <taxon>Ammoniphilus</taxon>
    </lineage>
</organism>
<dbReference type="AlphaFoldDB" id="A0A419SGI8"/>
<name>A0A419SGI8_9BACL</name>
<dbReference type="Proteomes" id="UP000284219">
    <property type="component" value="Unassembled WGS sequence"/>
</dbReference>
<evidence type="ECO:0000313" key="3">
    <source>
        <dbReference type="Proteomes" id="UP000284219"/>
    </source>
</evidence>
<comment type="caution">
    <text evidence="2">The sequence shown here is derived from an EMBL/GenBank/DDBJ whole genome shotgun (WGS) entry which is preliminary data.</text>
</comment>
<feature type="coiled-coil region" evidence="1">
    <location>
        <begin position="122"/>
        <end position="179"/>
    </location>
</feature>
<dbReference type="RefSeq" id="WP_120190401.1">
    <property type="nucleotide sequence ID" value="NZ_MCHY01000009.1"/>
</dbReference>
<evidence type="ECO:0000256" key="1">
    <source>
        <dbReference type="SAM" id="Coils"/>
    </source>
</evidence>
<proteinExistence type="predicted"/>
<sequence>MHSSIQEIVGLLKERPTLSVGPQVIWNERLDRQITSIPLTNGDDEKRAYEIALKGAFLIYNDSLSKGHDELQDRLVYARNDTASYWHGIMHRKEGDYNNAKHWCPSNHPIHVQLLEKARAYVKAQTIENGELKATLQKLVEQSAWNARLFVDIVKDNVLNGLTDEAATLLANIQQIELELLLDYTCEKAVGKTFTEIAS</sequence>
<keyword evidence="3" id="KW-1185">Reference proteome</keyword>